<comment type="function">
    <text evidence="1">Could be a virulence factor.</text>
</comment>
<dbReference type="InterPro" id="IPR025202">
    <property type="entry name" value="PLD-like_dom"/>
</dbReference>
<organism evidence="7 8">
    <name type="scientific">Pseudoruegeria aquimaris</name>
    <dbReference type="NCBI Taxonomy" id="393663"/>
    <lineage>
        <taxon>Bacteria</taxon>
        <taxon>Pseudomonadati</taxon>
        <taxon>Pseudomonadota</taxon>
        <taxon>Alphaproteobacteria</taxon>
        <taxon>Rhodobacterales</taxon>
        <taxon>Roseobacteraceae</taxon>
        <taxon>Pseudoruegeria</taxon>
    </lineage>
</organism>
<evidence type="ECO:0000313" key="7">
    <source>
        <dbReference type="EMBL" id="SLN26956.1"/>
    </source>
</evidence>
<sequence>MRFLKLLLLTVVVLWGAGFVARLVFAPPSQEGRSESRALPAPPDSPIARHVADDMAANPGRNGVTPLQNGAVAFASRVLLARAAQQSIDAQYYIWQKDITGLLLLDELKAAADRGVRVRLLVDDNGTPDLDPELAELDSHPNAEVRLFNPFILRNPRVLSYMFDFRRLNRRMHNKSFTVDGIATIVGGRNVGDIYFATAEDVNYFDLDVLVVGNAAGEVEEDFDRYWASLSAYPVSRILPADDPEASSIEASADAVREDPAAQAYLAAIENTRIIARMLEGSLLLDWVPTRLVSDDPAKGLGPAREDQLMITRLFSILGRPTKSVDLVSAYFVPGDGFTDLLTGFAAEGIRVRTLTNSQAATDVLPVHGGYVRYRDRLLEGGVEVYELKPDVEQARLGGQLGLLGYSTTSLHAKTFVLDRDETFVGSFNFDPRSANLNTEMGFLIDSPALARGMAEAFDENLALNAYRVSLTPDGRKTWRETAEEGNEVVHTTEPATSAFSRALVTFMSWLPIAWML</sequence>
<feature type="domain" description="PLD phosphodiesterase" evidence="6">
    <location>
        <begin position="407"/>
        <end position="434"/>
    </location>
</feature>
<dbReference type="RefSeq" id="WP_085867749.1">
    <property type="nucleotide sequence ID" value="NZ_FWFQ01000006.1"/>
</dbReference>
<dbReference type="GO" id="GO:0032049">
    <property type="term" value="P:cardiolipin biosynthetic process"/>
    <property type="evidence" value="ECO:0007669"/>
    <property type="project" value="UniProtKB-ARBA"/>
</dbReference>
<dbReference type="CDD" id="cd09113">
    <property type="entry name" value="PLDc_ymdC_like_2"/>
    <property type="match status" value="1"/>
</dbReference>
<evidence type="ECO:0000256" key="1">
    <source>
        <dbReference type="ARBA" id="ARBA00003145"/>
    </source>
</evidence>
<name>A0A1Y5RWD9_9RHOB</name>
<evidence type="ECO:0000256" key="3">
    <source>
        <dbReference type="ARBA" id="ARBA00018392"/>
    </source>
</evidence>
<dbReference type="EMBL" id="FWFQ01000006">
    <property type="protein sequence ID" value="SLN26956.1"/>
    <property type="molecule type" value="Genomic_DNA"/>
</dbReference>
<dbReference type="SUPFAM" id="SSF56024">
    <property type="entry name" value="Phospholipase D/nuclease"/>
    <property type="match status" value="2"/>
</dbReference>
<dbReference type="PROSITE" id="PS50035">
    <property type="entry name" value="PLD"/>
    <property type="match status" value="2"/>
</dbReference>
<evidence type="ECO:0000256" key="4">
    <source>
        <dbReference type="ARBA" id="ARBA00022525"/>
    </source>
</evidence>
<gene>
    <name evidence="7" type="primary">cls_1</name>
    <name evidence="7" type="ORF">PSA7680_01197</name>
</gene>
<dbReference type="GO" id="GO:0030572">
    <property type="term" value="F:phosphatidyltransferase activity"/>
    <property type="evidence" value="ECO:0007669"/>
    <property type="project" value="UniProtKB-ARBA"/>
</dbReference>
<proteinExistence type="predicted"/>
<dbReference type="InterPro" id="IPR001736">
    <property type="entry name" value="PLipase_D/transphosphatidylase"/>
</dbReference>
<keyword evidence="4" id="KW-0964">Secreted</keyword>
<keyword evidence="8" id="KW-1185">Reference proteome</keyword>
<dbReference type="PANTHER" id="PTHR21248">
    <property type="entry name" value="CARDIOLIPIN SYNTHASE"/>
    <property type="match status" value="1"/>
</dbReference>
<dbReference type="CDD" id="cd09111">
    <property type="entry name" value="PLDc_ymdC_like_1"/>
    <property type="match status" value="1"/>
</dbReference>
<dbReference type="Gene3D" id="3.30.870.10">
    <property type="entry name" value="Endonuclease Chain A"/>
    <property type="match status" value="2"/>
</dbReference>
<reference evidence="7 8" key="1">
    <citation type="submission" date="2017-03" db="EMBL/GenBank/DDBJ databases">
        <authorList>
            <person name="Afonso C.L."/>
            <person name="Miller P.J."/>
            <person name="Scott M.A."/>
            <person name="Spackman E."/>
            <person name="Goraichik I."/>
            <person name="Dimitrov K.M."/>
            <person name="Suarez D.L."/>
            <person name="Swayne D.E."/>
        </authorList>
    </citation>
    <scope>NUCLEOTIDE SEQUENCE [LARGE SCALE GENOMIC DNA]</scope>
    <source>
        <strain evidence="7 8">CECT 7680</strain>
    </source>
</reference>
<evidence type="ECO:0000256" key="2">
    <source>
        <dbReference type="ARBA" id="ARBA00004613"/>
    </source>
</evidence>
<evidence type="ECO:0000256" key="5">
    <source>
        <dbReference type="ARBA" id="ARBA00029594"/>
    </source>
</evidence>
<evidence type="ECO:0000313" key="8">
    <source>
        <dbReference type="Proteomes" id="UP000193409"/>
    </source>
</evidence>
<protein>
    <recommendedName>
        <fullName evidence="3">Phospholipase D</fullName>
    </recommendedName>
    <alternativeName>
        <fullName evidence="5">Choline phosphatase</fullName>
    </alternativeName>
</protein>
<dbReference type="SMART" id="SM00155">
    <property type="entry name" value="PLDc"/>
    <property type="match status" value="2"/>
</dbReference>
<dbReference type="OrthoDB" id="9814092at2"/>
<dbReference type="Pfam" id="PF13091">
    <property type="entry name" value="PLDc_2"/>
    <property type="match status" value="2"/>
</dbReference>
<accession>A0A1Y5RWD9</accession>
<dbReference type="AlphaFoldDB" id="A0A1Y5RWD9"/>
<dbReference type="GO" id="GO:0005576">
    <property type="term" value="C:extracellular region"/>
    <property type="evidence" value="ECO:0007669"/>
    <property type="project" value="UniProtKB-SubCell"/>
</dbReference>
<evidence type="ECO:0000259" key="6">
    <source>
        <dbReference type="PROSITE" id="PS50035"/>
    </source>
</evidence>
<dbReference type="Proteomes" id="UP000193409">
    <property type="component" value="Unassembled WGS sequence"/>
</dbReference>
<comment type="subcellular location">
    <subcellularLocation>
        <location evidence="2">Secreted</location>
    </subcellularLocation>
</comment>
<feature type="domain" description="PLD phosphodiesterase" evidence="6">
    <location>
        <begin position="168"/>
        <end position="195"/>
    </location>
</feature>
<dbReference type="PANTHER" id="PTHR21248:SF12">
    <property type="entry name" value="CARDIOLIPIN SYNTHASE C"/>
    <property type="match status" value="1"/>
</dbReference>
<keyword evidence="7" id="KW-0808">Transferase</keyword>